<keyword evidence="1" id="KW-0175">Coiled coil</keyword>
<sequence>MVTPLERRLNKKTQKSQEIKLHGNNNNISKAFGIPPRFSESLIMNTNEGKKLLVSAKFPNDKLNVKREVNPRKNKINFQNEVLGKIDHSENLSDSSSYSSEESKSIEIEDNNFKTRLNKIDHDSSSEFESIFRSVSNDLEQLSIQMSDSYNTNNSTAINLTSPMFDTGNNNKGFAKHFLNDSNGIIRANVSKESFQDSDESISYSKSSGSSINPSINEYNTVADQKINGKNDYVNNYYENTSIINELIRKLTISISKLKKMVMGKDNFAAILREQIQKSNFEIIKLSQKVDLLQKDLINAKRSKEKYKDSMKKLLSNIQDGKVDGTIHNYIMEIEAMKIQNERNISNLNNSEIALIQLQTEKNKLLAEKAELNDKIGQLEEKIHKLNLVVNQVTDEKLHLLETKENANKEIEKLLENIKSCNDENKISLEELKRGYELNNVLQDHLMLLKAQLEISTEEKTNQEKIMKNLKDEVDTVRQNMKSLEHRESILLSALEDSSYRMTDIDKALEEQKLEYEHIIKKENDKYIEILHKCKKQAEEIETLKEKLEEKIIDEKEQIRINEELKRKFGSFESHIRRLLDARDNEIIQLNDYMDGKLRKKEEENNQKIQEICKIQQEREKRLINQMLDQHDGFERKRIEYEHEIDLIRNKFTEKLDKAVKLENEKQLRLTETLVNKEHELMIKENIIQEIDKKNMLIEQQLSDAKACLDNLSREKNETVEKLLSLEQWGTLIQTMNQMNPELQNSLNTRLSELRNKVERLEKQEDTLNDVINHHSSIKGRSENEILANDKPLN</sequence>
<accession>A0A0S4TGK6</accession>
<protein>
    <submittedName>
        <fullName evidence="2">Uncharacterized protein</fullName>
    </submittedName>
</protein>
<reference evidence="3 4" key="1">
    <citation type="submission" date="2014-11" db="EMBL/GenBank/DDBJ databases">
        <title>Comparative genomic analysis of Cryptosporidium hominis reveals occurrence of genetic recombination in virulent subtypes.</title>
        <authorList>
            <person name="Guo Y."/>
            <person name="Tang K."/>
            <person name="Frace M."/>
            <person name="Li N."/>
            <person name="Roellig D.M."/>
            <person name="Sammons S."/>
            <person name="Knipe K."/>
            <person name="Rowe L."/>
            <person name="Feng Y."/>
            <person name="Xiao L."/>
        </authorList>
    </citation>
    <scope>NUCLEOTIDE SEQUENCE [LARGE SCALE GENOMIC DNA]</scope>
    <source>
        <strain evidence="3">30976</strain>
    </source>
</reference>
<evidence type="ECO:0000313" key="2">
    <source>
        <dbReference type="EMBL" id="CUV06594.1"/>
    </source>
</evidence>
<organism evidence="2">
    <name type="scientific">Cryptosporidium hominis</name>
    <dbReference type="NCBI Taxonomy" id="237895"/>
    <lineage>
        <taxon>Eukaryota</taxon>
        <taxon>Sar</taxon>
        <taxon>Alveolata</taxon>
        <taxon>Apicomplexa</taxon>
        <taxon>Conoidasida</taxon>
        <taxon>Coccidia</taxon>
        <taxon>Eucoccidiorida</taxon>
        <taxon>Eimeriorina</taxon>
        <taxon>Cryptosporidiidae</taxon>
        <taxon>Cryptosporidium</taxon>
    </lineage>
</organism>
<proteinExistence type="predicted"/>
<reference evidence="3 4" key="3">
    <citation type="submission" date="2017-10" db="EMBL/GenBank/DDBJ databases">
        <title>Consistent, comparative and evidence-based genome annotation and re-annotation for the closely-related species, Cryptosporidium parvum, C. hominis and C. tyzzeri.</title>
        <authorList>
            <person name="Baptista R.P."/>
            <person name="Li Y."/>
            <person name="Sateriale A."/>
            <person name="Striepen B."/>
            <person name="Kissinger J.C."/>
        </authorList>
    </citation>
    <scope>NUCLEOTIDE SEQUENCE [LARGE SCALE GENOMIC DNA]</scope>
    <source>
        <strain evidence="3">30976</strain>
    </source>
</reference>
<evidence type="ECO:0000313" key="3">
    <source>
        <dbReference type="EMBL" id="PPS97757.1"/>
    </source>
</evidence>
<keyword evidence="4" id="KW-1185">Reference proteome</keyword>
<dbReference type="VEuPathDB" id="CryptoDB:GY17_00000173"/>
<dbReference type="Proteomes" id="UP000199752">
    <property type="component" value="Chromosome 6"/>
</dbReference>
<feature type="coiled-coil region" evidence="1">
    <location>
        <begin position="695"/>
        <end position="771"/>
    </location>
</feature>
<reference evidence="2" key="2">
    <citation type="submission" date="2015-08" db="EMBL/GenBank/DDBJ databases">
        <authorList>
            <person name="Babu N.S."/>
            <person name="Beckwith C.J."/>
            <person name="Beseler K.G."/>
            <person name="Brison A."/>
            <person name="Carone J.V."/>
            <person name="Caskin T.P."/>
            <person name="Diamond M."/>
            <person name="Durham M.E."/>
            <person name="Foxe J.M."/>
            <person name="Go M."/>
            <person name="Henderson B.A."/>
            <person name="Jones I.B."/>
            <person name="McGettigan J.A."/>
            <person name="Micheletti S.J."/>
            <person name="Nasrallah M.E."/>
            <person name="Ortiz D."/>
            <person name="Piller C.R."/>
            <person name="Privatt S.R."/>
            <person name="Schneider S.L."/>
            <person name="Sharp S."/>
            <person name="Smith T.C."/>
            <person name="Stanton J.D."/>
            <person name="Ullery H.E."/>
            <person name="Wilson R.J."/>
            <person name="Serrano M.G."/>
            <person name="Buck G."/>
            <person name="Lee V."/>
            <person name="Wang Y."/>
            <person name="Carvalho R."/>
            <person name="Voegtly L."/>
            <person name="Shi R."/>
            <person name="Duckworth R."/>
            <person name="Johnson A."/>
            <person name="Loviza R."/>
            <person name="Walstead R."/>
            <person name="Shah Z."/>
            <person name="Kiflezghi M."/>
            <person name="Wade K."/>
            <person name="Ball S.L."/>
            <person name="Bradley K.W."/>
            <person name="Asai D.J."/>
            <person name="Bowman C.A."/>
            <person name="Russell D.A."/>
            <person name="Pope W.H."/>
            <person name="Jacobs-Sera D."/>
            <person name="Hendrix R.W."/>
            <person name="Hatfull G.F."/>
        </authorList>
    </citation>
    <scope>NUCLEOTIDE SEQUENCE [LARGE SCALE GENOMIC DNA]</scope>
</reference>
<gene>
    <name evidence="2" type="ORF">CHUDEA6_1690</name>
    <name evidence="3" type="ORF">GY17_00000173</name>
</gene>
<name>A0A0S4TGK6_CRYHO</name>
<feature type="coiled-coil region" evidence="1">
    <location>
        <begin position="531"/>
        <end position="565"/>
    </location>
</feature>
<feature type="coiled-coil region" evidence="1">
    <location>
        <begin position="283"/>
        <end position="317"/>
    </location>
</feature>
<dbReference type="Proteomes" id="UP001429100">
    <property type="component" value="Unassembled WGS sequence"/>
</dbReference>
<feature type="coiled-coil region" evidence="1">
    <location>
        <begin position="348"/>
        <end position="487"/>
    </location>
</feature>
<evidence type="ECO:0000256" key="1">
    <source>
        <dbReference type="SAM" id="Coils"/>
    </source>
</evidence>
<dbReference type="VEuPathDB" id="CryptoDB:ChTU502y2012_406g0570"/>
<dbReference type="AlphaFoldDB" id="A0A0S4TGK6"/>
<evidence type="ECO:0000313" key="4">
    <source>
        <dbReference type="Proteomes" id="UP001429100"/>
    </source>
</evidence>
<dbReference type="EMBL" id="JTAI01000007">
    <property type="protein sequence ID" value="PPS97757.1"/>
    <property type="molecule type" value="Genomic_DNA"/>
</dbReference>
<dbReference type="VEuPathDB" id="CryptoDB:Chro.60206"/>
<dbReference type="VEuPathDB" id="CryptoDB:CHUDEA6_1690"/>
<dbReference type="EMBL" id="LN877952">
    <property type="protein sequence ID" value="CUV06594.1"/>
    <property type="molecule type" value="Genomic_DNA"/>
</dbReference>